<organism evidence="1 2">
    <name type="scientific">Pseudomonas syringae pv. actinidiae</name>
    <dbReference type="NCBI Taxonomy" id="103796"/>
    <lineage>
        <taxon>Bacteria</taxon>
        <taxon>Pseudomonadati</taxon>
        <taxon>Pseudomonadota</taxon>
        <taxon>Gammaproteobacteria</taxon>
        <taxon>Pseudomonadales</taxon>
        <taxon>Pseudomonadaceae</taxon>
        <taxon>Pseudomonas</taxon>
        <taxon>Pseudomonas syringae</taxon>
    </lineage>
</organism>
<name>A0AAN4Q9T7_PSESF</name>
<protein>
    <submittedName>
        <fullName evidence="1">Uncharacterized protein</fullName>
    </submittedName>
</protein>
<proteinExistence type="predicted"/>
<reference evidence="1 2" key="1">
    <citation type="submission" date="2018-04" db="EMBL/GenBank/DDBJ databases">
        <title>Draft genome sequence of Pseudomonas syringae pv. actinidiae biovar 3 strains isolated from kiwifruit in Kagawa prefecture.</title>
        <authorList>
            <person name="Tabuchi M."/>
            <person name="Saito M."/>
            <person name="Fujiwara S."/>
            <person name="Sasa N."/>
            <person name="Akimitsu K."/>
            <person name="Gomi K."/>
            <person name="Konishi-Sugita S."/>
            <person name="Hamano K."/>
            <person name="Kataoka I."/>
        </authorList>
    </citation>
    <scope>NUCLEOTIDE SEQUENCE [LARGE SCALE GENOMIC DNA]</scope>
    <source>
        <strain evidence="1 2">MAFF212211</strain>
    </source>
</reference>
<dbReference type="EMBL" id="BGKA01000228">
    <property type="protein sequence ID" value="GBH19765.1"/>
    <property type="molecule type" value="Genomic_DNA"/>
</dbReference>
<sequence>MVGIEVPRTSVEFSLSEQAYAIVGDIVQALGPALEVRTLLSQ</sequence>
<dbReference type="AlphaFoldDB" id="A0AAN4Q9T7"/>
<dbReference type="Proteomes" id="UP000248291">
    <property type="component" value="Unassembled WGS sequence"/>
</dbReference>
<comment type="caution">
    <text evidence="1">The sequence shown here is derived from an EMBL/GenBank/DDBJ whole genome shotgun (WGS) entry which is preliminary data.</text>
</comment>
<evidence type="ECO:0000313" key="2">
    <source>
        <dbReference type="Proteomes" id="UP000248291"/>
    </source>
</evidence>
<gene>
    <name evidence="1" type="ORF">KPSA3_05779</name>
</gene>
<evidence type="ECO:0000313" key="1">
    <source>
        <dbReference type="EMBL" id="GBH19765.1"/>
    </source>
</evidence>
<accession>A0AAN4Q9T7</accession>